<dbReference type="InterPro" id="IPR032675">
    <property type="entry name" value="LRR_dom_sf"/>
</dbReference>
<dbReference type="Proteomes" id="UP000318288">
    <property type="component" value="Unassembled WGS sequence"/>
</dbReference>
<evidence type="ECO:0008006" key="4">
    <source>
        <dbReference type="Google" id="ProtNLM"/>
    </source>
</evidence>
<reference evidence="2 3" key="1">
    <citation type="submission" date="2019-02" db="EMBL/GenBank/DDBJ databases">
        <title>Deep-cultivation of Planctomycetes and their phenomic and genomic characterization uncovers novel biology.</title>
        <authorList>
            <person name="Wiegand S."/>
            <person name="Jogler M."/>
            <person name="Boedeker C."/>
            <person name="Pinto D."/>
            <person name="Vollmers J."/>
            <person name="Rivas-Marin E."/>
            <person name="Kohn T."/>
            <person name="Peeters S.H."/>
            <person name="Heuer A."/>
            <person name="Rast P."/>
            <person name="Oberbeckmann S."/>
            <person name="Bunk B."/>
            <person name="Jeske O."/>
            <person name="Meyerdierks A."/>
            <person name="Storesund J.E."/>
            <person name="Kallscheuer N."/>
            <person name="Luecker S."/>
            <person name="Lage O.M."/>
            <person name="Pohl T."/>
            <person name="Merkel B.J."/>
            <person name="Hornburger P."/>
            <person name="Mueller R.-W."/>
            <person name="Bruemmer F."/>
            <person name="Labrenz M."/>
            <person name="Spormann A.M."/>
            <person name="Op Den Camp H."/>
            <person name="Overmann J."/>
            <person name="Amann R."/>
            <person name="Jetten M.S.M."/>
            <person name="Mascher T."/>
            <person name="Medema M.H."/>
            <person name="Devos D.P."/>
            <person name="Kaster A.-K."/>
            <person name="Ovreas L."/>
            <person name="Rohde M."/>
            <person name="Galperin M.Y."/>
            <person name="Jogler C."/>
        </authorList>
    </citation>
    <scope>NUCLEOTIDE SEQUENCE [LARGE SCALE GENOMIC DNA]</scope>
    <source>
        <strain evidence="2 3">Poly51</strain>
    </source>
</reference>
<proteinExistence type="predicted"/>
<feature type="chain" id="PRO_5022955444" description="Leucine Rich repeats (2 copies)" evidence="1">
    <location>
        <begin position="24"/>
        <end position="570"/>
    </location>
</feature>
<evidence type="ECO:0000256" key="1">
    <source>
        <dbReference type="SAM" id="SignalP"/>
    </source>
</evidence>
<protein>
    <recommendedName>
        <fullName evidence="4">Leucine Rich repeats (2 copies)</fullName>
    </recommendedName>
</protein>
<name>A0A5C6FHA4_9BACT</name>
<gene>
    <name evidence="2" type="ORF">Poly51_11400</name>
</gene>
<feature type="signal peptide" evidence="1">
    <location>
        <begin position="1"/>
        <end position="23"/>
    </location>
</feature>
<dbReference type="Gene3D" id="3.80.10.10">
    <property type="entry name" value="Ribonuclease Inhibitor"/>
    <property type="match status" value="1"/>
</dbReference>
<dbReference type="AlphaFoldDB" id="A0A5C6FHA4"/>
<organism evidence="2 3">
    <name type="scientific">Rubripirellula tenax</name>
    <dbReference type="NCBI Taxonomy" id="2528015"/>
    <lineage>
        <taxon>Bacteria</taxon>
        <taxon>Pseudomonadati</taxon>
        <taxon>Planctomycetota</taxon>
        <taxon>Planctomycetia</taxon>
        <taxon>Pirellulales</taxon>
        <taxon>Pirellulaceae</taxon>
        <taxon>Rubripirellula</taxon>
    </lineage>
</organism>
<comment type="caution">
    <text evidence="2">The sequence shown here is derived from an EMBL/GenBank/DDBJ whole genome shotgun (WGS) entry which is preliminary data.</text>
</comment>
<dbReference type="EMBL" id="SJPW01000001">
    <property type="protein sequence ID" value="TWU60858.1"/>
    <property type="molecule type" value="Genomic_DNA"/>
</dbReference>
<dbReference type="SUPFAM" id="SSF52047">
    <property type="entry name" value="RNI-like"/>
    <property type="match status" value="1"/>
</dbReference>
<sequence length="570" mass="63305" precursor="true">MAKKVAALAVMVWLFAAALNSRAGDPVDSWIDRTTMFIPLDANVQCDELSPTSRFPDDAMDQANVGNRSGGWSAYLQVWKAHRRDPTDGVLRRFLGLPIGDAPNWSAKRSRTAPTWLRWKPGTYAEIDTPHFVIYSQADEAASSAVATDLERCYWVWTQMFFPLWEARDQVSGVFDGWDATSPVSNHLADNRGRITVRSKLKVVLFRDAVEYALALSRDVPGIERSTGFYSDARKAMCLYASDVDDAATRRHELVHQLFREATRSRLARSMPGERSGFWLVEGIAGYFESLFVGDTFATVGGWDSPRLQFGRYRTLVGGDEMSIDELQRDGRLAAQKRDDIARWYAHAITQMHRLIDGNDAKDRMWVYRELAKLYQIDVDFGDDPVSMPDDASTRPFLAVDDAVLIANRPTRSLESLCLAGCEVTSVGLASMGVQANLTWLDLARLPIGNDAVTGLVPSSQRIEQLTLEATRIDAGLATWLAGANKLRELDLSWTKVDDRVIDAVKSAAGIEVLWMTGTKITDQSIPAILGMGKLSSVDVQRTEITNAGTDRLRQSTSADFNPLQLRSAP</sequence>
<dbReference type="RefSeq" id="WP_146454959.1">
    <property type="nucleotide sequence ID" value="NZ_SJPW01000001.1"/>
</dbReference>
<evidence type="ECO:0000313" key="3">
    <source>
        <dbReference type="Proteomes" id="UP000318288"/>
    </source>
</evidence>
<keyword evidence="1" id="KW-0732">Signal</keyword>
<evidence type="ECO:0000313" key="2">
    <source>
        <dbReference type="EMBL" id="TWU60858.1"/>
    </source>
</evidence>
<keyword evidence="3" id="KW-1185">Reference proteome</keyword>
<accession>A0A5C6FHA4</accession>
<dbReference type="OrthoDB" id="228844at2"/>